<sequence length="306" mass="34339">MKLPVALINLDNGWSHHNFDFTHLPTLFTHMAEPPALILVNEATRWWDHGGHGKYSAARALSQRYKVPYTAEVGWLERSDHPPALIYDPTRLHLTWWGNARSTPTLARRNTAHLLLADSDKHPTDPPDLRVVLQHWHPWDGDTRLHQARAISWTADPRVPTLLGGDLNSTASGPHLPDKTWQHVPAHQRHHKGHQPAGPTTAWHADTRALDHLIGTWNPQEGKRTHGAGFHALAELAHTHGTPAEEAFRPTTNTPPEHGGAMLIDWLLVNHPLHHTLTPGTYHVHTPPTDHPPLTDHRLITATLQL</sequence>
<gene>
    <name evidence="1" type="ORF">GCM10022402_39640</name>
</gene>
<proteinExistence type="predicted"/>
<evidence type="ECO:0008006" key="3">
    <source>
        <dbReference type="Google" id="ProtNLM"/>
    </source>
</evidence>
<dbReference type="InterPro" id="IPR036691">
    <property type="entry name" value="Endo/exonu/phosph_ase_sf"/>
</dbReference>
<dbReference type="RefSeq" id="WP_344974577.1">
    <property type="nucleotide sequence ID" value="NZ_BAABDD010000024.1"/>
</dbReference>
<dbReference type="EMBL" id="BAABDD010000024">
    <property type="protein sequence ID" value="GAA3757409.1"/>
    <property type="molecule type" value="Genomic_DNA"/>
</dbReference>
<evidence type="ECO:0000313" key="2">
    <source>
        <dbReference type="Proteomes" id="UP001500908"/>
    </source>
</evidence>
<comment type="caution">
    <text evidence="1">The sequence shown here is derived from an EMBL/GenBank/DDBJ whole genome shotgun (WGS) entry which is preliminary data.</text>
</comment>
<accession>A0ABP7G7X8</accession>
<dbReference type="Gene3D" id="3.60.10.10">
    <property type="entry name" value="Endonuclease/exonuclease/phosphatase"/>
    <property type="match status" value="1"/>
</dbReference>
<name>A0ABP7G7X8_9ACTN</name>
<reference evidence="2" key="1">
    <citation type="journal article" date="2019" name="Int. J. Syst. Evol. Microbiol.">
        <title>The Global Catalogue of Microorganisms (GCM) 10K type strain sequencing project: providing services to taxonomists for standard genome sequencing and annotation.</title>
        <authorList>
            <consortium name="The Broad Institute Genomics Platform"/>
            <consortium name="The Broad Institute Genome Sequencing Center for Infectious Disease"/>
            <person name="Wu L."/>
            <person name="Ma J."/>
        </authorList>
    </citation>
    <scope>NUCLEOTIDE SEQUENCE [LARGE SCALE GENOMIC DNA]</scope>
    <source>
        <strain evidence="2">JCM 17137</strain>
    </source>
</reference>
<protein>
    <recommendedName>
        <fullName evidence="3">Endonuclease/Exonuclease/phosphatase family protein</fullName>
    </recommendedName>
</protein>
<dbReference type="SUPFAM" id="SSF56219">
    <property type="entry name" value="DNase I-like"/>
    <property type="match status" value="1"/>
</dbReference>
<dbReference type="Proteomes" id="UP001500908">
    <property type="component" value="Unassembled WGS sequence"/>
</dbReference>
<evidence type="ECO:0000313" key="1">
    <source>
        <dbReference type="EMBL" id="GAA3757409.1"/>
    </source>
</evidence>
<organism evidence="1 2">
    <name type="scientific">Salinactinospora qingdaonensis</name>
    <dbReference type="NCBI Taxonomy" id="702744"/>
    <lineage>
        <taxon>Bacteria</taxon>
        <taxon>Bacillati</taxon>
        <taxon>Actinomycetota</taxon>
        <taxon>Actinomycetes</taxon>
        <taxon>Streptosporangiales</taxon>
        <taxon>Nocardiopsidaceae</taxon>
        <taxon>Salinactinospora</taxon>
    </lineage>
</organism>
<keyword evidence="2" id="KW-1185">Reference proteome</keyword>